<dbReference type="PANTHER" id="PTHR43731:SF26">
    <property type="entry name" value="RHOMBOID-LIKE PROTEIN 10, CHLOROPLASTIC"/>
    <property type="match status" value="1"/>
</dbReference>
<name>A0A0F9Q449_9ZZZZ</name>
<evidence type="ECO:0000256" key="5">
    <source>
        <dbReference type="SAM" id="Phobius"/>
    </source>
</evidence>
<comment type="subcellular location">
    <subcellularLocation>
        <location evidence="1">Membrane</location>
        <topology evidence="1">Multi-pass membrane protein</topology>
    </subcellularLocation>
</comment>
<dbReference type="InterPro" id="IPR035952">
    <property type="entry name" value="Rhomboid-like_sf"/>
</dbReference>
<feature type="transmembrane region" description="Helical" evidence="5">
    <location>
        <begin position="70"/>
        <end position="90"/>
    </location>
</feature>
<organism evidence="7">
    <name type="scientific">marine sediment metagenome</name>
    <dbReference type="NCBI Taxonomy" id="412755"/>
    <lineage>
        <taxon>unclassified sequences</taxon>
        <taxon>metagenomes</taxon>
        <taxon>ecological metagenomes</taxon>
    </lineage>
</organism>
<evidence type="ECO:0000313" key="7">
    <source>
        <dbReference type="EMBL" id="KKN31742.1"/>
    </source>
</evidence>
<dbReference type="PANTHER" id="PTHR43731">
    <property type="entry name" value="RHOMBOID PROTEASE"/>
    <property type="match status" value="1"/>
</dbReference>
<feature type="transmembrane region" description="Helical" evidence="5">
    <location>
        <begin position="102"/>
        <end position="120"/>
    </location>
</feature>
<evidence type="ECO:0000256" key="4">
    <source>
        <dbReference type="ARBA" id="ARBA00023136"/>
    </source>
</evidence>
<dbReference type="GO" id="GO:0004252">
    <property type="term" value="F:serine-type endopeptidase activity"/>
    <property type="evidence" value="ECO:0007669"/>
    <property type="project" value="InterPro"/>
</dbReference>
<feature type="transmembrane region" description="Helical" evidence="5">
    <location>
        <begin position="126"/>
        <end position="147"/>
    </location>
</feature>
<dbReference type="GO" id="GO:0016020">
    <property type="term" value="C:membrane"/>
    <property type="evidence" value="ECO:0007669"/>
    <property type="project" value="UniProtKB-SubCell"/>
</dbReference>
<dbReference type="InterPro" id="IPR022764">
    <property type="entry name" value="Peptidase_S54_rhomboid_dom"/>
</dbReference>
<evidence type="ECO:0000256" key="2">
    <source>
        <dbReference type="ARBA" id="ARBA00022692"/>
    </source>
</evidence>
<evidence type="ECO:0000259" key="6">
    <source>
        <dbReference type="Pfam" id="PF01694"/>
    </source>
</evidence>
<gene>
    <name evidence="7" type="ORF">LCGC14_0820810</name>
</gene>
<feature type="transmembrane region" description="Helical" evidence="5">
    <location>
        <begin position="12"/>
        <end position="30"/>
    </location>
</feature>
<feature type="domain" description="Peptidase S54 rhomboid" evidence="6">
    <location>
        <begin position="63"/>
        <end position="217"/>
    </location>
</feature>
<sequence>MIPLKDNIGHKEFPYVNTMLILINIVVFAYELGLGPDFTNFLNQYGVIPSKYFATTQISFKRIFPLFSSMFMHAGLLHIAGNMLFLFIFGDNVEDSMGHFRYFFFYILVGLLSNLAHIYTNPASTIPSLGASGAVSGIMGAYILLFPRAQVATLIFLIFFFFVVEIPAWGFLGLWFLLQMINGASSIGASSSSGRVAWFAHIGGFAAGVALVLFFSKRRKEDRLKYF</sequence>
<feature type="transmembrane region" description="Helical" evidence="5">
    <location>
        <begin position="154"/>
        <end position="178"/>
    </location>
</feature>
<dbReference type="EMBL" id="LAZR01002305">
    <property type="protein sequence ID" value="KKN31742.1"/>
    <property type="molecule type" value="Genomic_DNA"/>
</dbReference>
<feature type="transmembrane region" description="Helical" evidence="5">
    <location>
        <begin position="198"/>
        <end position="216"/>
    </location>
</feature>
<dbReference type="Gene3D" id="1.20.1540.10">
    <property type="entry name" value="Rhomboid-like"/>
    <property type="match status" value="1"/>
</dbReference>
<reference evidence="7" key="1">
    <citation type="journal article" date="2015" name="Nature">
        <title>Complex archaea that bridge the gap between prokaryotes and eukaryotes.</title>
        <authorList>
            <person name="Spang A."/>
            <person name="Saw J.H."/>
            <person name="Jorgensen S.L."/>
            <person name="Zaremba-Niedzwiedzka K."/>
            <person name="Martijn J."/>
            <person name="Lind A.E."/>
            <person name="van Eijk R."/>
            <person name="Schleper C."/>
            <person name="Guy L."/>
            <person name="Ettema T.J."/>
        </authorList>
    </citation>
    <scope>NUCLEOTIDE SEQUENCE</scope>
</reference>
<dbReference type="SUPFAM" id="SSF144091">
    <property type="entry name" value="Rhomboid-like"/>
    <property type="match status" value="1"/>
</dbReference>
<protein>
    <recommendedName>
        <fullName evidence="6">Peptidase S54 rhomboid domain-containing protein</fullName>
    </recommendedName>
</protein>
<dbReference type="FunFam" id="1.20.1540.10:FF:000027">
    <property type="entry name" value="Rhomboid family intramembrane serine protease"/>
    <property type="match status" value="1"/>
</dbReference>
<keyword evidence="4 5" id="KW-0472">Membrane</keyword>
<proteinExistence type="predicted"/>
<evidence type="ECO:0000256" key="1">
    <source>
        <dbReference type="ARBA" id="ARBA00004141"/>
    </source>
</evidence>
<evidence type="ECO:0000256" key="3">
    <source>
        <dbReference type="ARBA" id="ARBA00022989"/>
    </source>
</evidence>
<keyword evidence="2 5" id="KW-0812">Transmembrane</keyword>
<keyword evidence="3 5" id="KW-1133">Transmembrane helix</keyword>
<comment type="caution">
    <text evidence="7">The sequence shown here is derived from an EMBL/GenBank/DDBJ whole genome shotgun (WGS) entry which is preliminary data.</text>
</comment>
<accession>A0A0F9Q449</accession>
<dbReference type="InterPro" id="IPR050925">
    <property type="entry name" value="Rhomboid_protease_S54"/>
</dbReference>
<dbReference type="Pfam" id="PF01694">
    <property type="entry name" value="Rhomboid"/>
    <property type="match status" value="1"/>
</dbReference>
<dbReference type="AlphaFoldDB" id="A0A0F9Q449"/>